<feature type="transmembrane region" description="Helical" evidence="5">
    <location>
        <begin position="124"/>
        <end position="147"/>
    </location>
</feature>
<evidence type="ECO:0000259" key="6">
    <source>
        <dbReference type="Pfam" id="PF00520"/>
    </source>
</evidence>
<name>A0A7R9IEL1_9NEOP</name>
<accession>A0A7R9IEL1</accession>
<dbReference type="InterPro" id="IPR043203">
    <property type="entry name" value="VGCC_Ca_Na"/>
</dbReference>
<dbReference type="GO" id="GO:0008332">
    <property type="term" value="F:low voltage-gated calcium channel activity"/>
    <property type="evidence" value="ECO:0007669"/>
    <property type="project" value="TreeGrafter"/>
</dbReference>
<dbReference type="AlphaFoldDB" id="A0A7R9IEL1"/>
<evidence type="ECO:0000313" key="7">
    <source>
        <dbReference type="EMBL" id="CAD7456845.1"/>
    </source>
</evidence>
<sequence>MDGVNNSLGTLAALVLDEGLQKMVPTKAVLDETCGDVVLYAHSASGCDTNSGSYNQGKVKAISILQKDPELRSTVTYDKQSSLYKNTLGYMNIGFTSMFTVECILKIIAFGVRYDDAPPLLVDILQIMNTFFILFFLIECLLKLIAFGYKSWSVWVKEGGRGQGRRLDTGENFFKDPWNTFDFITVIGSIIDALVIELGVSHWEKPYAMLDLVTAHSHV</sequence>
<dbReference type="InterPro" id="IPR027359">
    <property type="entry name" value="Volt_channel_dom_sf"/>
</dbReference>
<dbReference type="Pfam" id="PF00520">
    <property type="entry name" value="Ion_trans"/>
    <property type="match status" value="1"/>
</dbReference>
<evidence type="ECO:0000256" key="3">
    <source>
        <dbReference type="ARBA" id="ARBA00022989"/>
    </source>
</evidence>
<feature type="domain" description="Ion transport" evidence="6">
    <location>
        <begin position="123"/>
        <end position="195"/>
    </location>
</feature>
<dbReference type="Gene3D" id="1.20.120.350">
    <property type="entry name" value="Voltage-gated potassium channels. Chain C"/>
    <property type="match status" value="2"/>
</dbReference>
<evidence type="ECO:0000256" key="1">
    <source>
        <dbReference type="ARBA" id="ARBA00004141"/>
    </source>
</evidence>
<proteinExistence type="predicted"/>
<dbReference type="PANTHER" id="PTHR10037:SF293">
    <property type="entry name" value="EF-HAND DOMAIN-CONTAINING PROTEIN"/>
    <property type="match status" value="1"/>
</dbReference>
<gene>
    <name evidence="7" type="ORF">TTEB3V08_LOCUS4860</name>
</gene>
<dbReference type="GO" id="GO:0001518">
    <property type="term" value="C:voltage-gated sodium channel complex"/>
    <property type="evidence" value="ECO:0007669"/>
    <property type="project" value="TreeGrafter"/>
</dbReference>
<protein>
    <recommendedName>
        <fullName evidence="6">Ion transport domain-containing protein</fullName>
    </recommendedName>
</protein>
<feature type="transmembrane region" description="Helical" evidence="5">
    <location>
        <begin position="89"/>
        <end position="112"/>
    </location>
</feature>
<evidence type="ECO:0000256" key="4">
    <source>
        <dbReference type="ARBA" id="ARBA00023136"/>
    </source>
</evidence>
<keyword evidence="2 5" id="KW-0812">Transmembrane</keyword>
<dbReference type="SUPFAM" id="SSF81324">
    <property type="entry name" value="Voltage-gated potassium channels"/>
    <property type="match status" value="1"/>
</dbReference>
<dbReference type="GO" id="GO:0043005">
    <property type="term" value="C:neuron projection"/>
    <property type="evidence" value="ECO:0007669"/>
    <property type="project" value="TreeGrafter"/>
</dbReference>
<dbReference type="GO" id="GO:0070509">
    <property type="term" value="P:calcium ion import"/>
    <property type="evidence" value="ECO:0007669"/>
    <property type="project" value="TreeGrafter"/>
</dbReference>
<comment type="subcellular location">
    <subcellularLocation>
        <location evidence="1">Membrane</location>
        <topology evidence="1">Multi-pass membrane protein</topology>
    </subcellularLocation>
</comment>
<dbReference type="EMBL" id="OE001452">
    <property type="protein sequence ID" value="CAD7456845.1"/>
    <property type="molecule type" value="Genomic_DNA"/>
</dbReference>
<dbReference type="GO" id="GO:0086010">
    <property type="term" value="P:membrane depolarization during action potential"/>
    <property type="evidence" value="ECO:0007669"/>
    <property type="project" value="TreeGrafter"/>
</dbReference>
<keyword evidence="4 5" id="KW-0472">Membrane</keyword>
<evidence type="ECO:0000256" key="2">
    <source>
        <dbReference type="ARBA" id="ARBA00022692"/>
    </source>
</evidence>
<dbReference type="GO" id="GO:0005248">
    <property type="term" value="F:voltage-gated sodium channel activity"/>
    <property type="evidence" value="ECO:0007669"/>
    <property type="project" value="TreeGrafter"/>
</dbReference>
<keyword evidence="3 5" id="KW-1133">Transmembrane helix</keyword>
<dbReference type="PANTHER" id="PTHR10037">
    <property type="entry name" value="VOLTAGE-GATED CATION CHANNEL CALCIUM AND SODIUM"/>
    <property type="match status" value="1"/>
</dbReference>
<organism evidence="7">
    <name type="scientific">Timema tahoe</name>
    <dbReference type="NCBI Taxonomy" id="61484"/>
    <lineage>
        <taxon>Eukaryota</taxon>
        <taxon>Metazoa</taxon>
        <taxon>Ecdysozoa</taxon>
        <taxon>Arthropoda</taxon>
        <taxon>Hexapoda</taxon>
        <taxon>Insecta</taxon>
        <taxon>Pterygota</taxon>
        <taxon>Neoptera</taxon>
        <taxon>Polyneoptera</taxon>
        <taxon>Phasmatodea</taxon>
        <taxon>Timematodea</taxon>
        <taxon>Timematoidea</taxon>
        <taxon>Timematidae</taxon>
        <taxon>Timema</taxon>
    </lineage>
</organism>
<evidence type="ECO:0000256" key="5">
    <source>
        <dbReference type="SAM" id="Phobius"/>
    </source>
</evidence>
<reference evidence="7" key="1">
    <citation type="submission" date="2020-11" db="EMBL/GenBank/DDBJ databases">
        <authorList>
            <person name="Tran Van P."/>
        </authorList>
    </citation>
    <scope>NUCLEOTIDE SEQUENCE</scope>
</reference>
<dbReference type="InterPro" id="IPR005821">
    <property type="entry name" value="Ion_trans_dom"/>
</dbReference>